<accession>A0ABQ4C9Y4</accession>
<dbReference type="GO" id="GO:0008168">
    <property type="term" value="F:methyltransferase activity"/>
    <property type="evidence" value="ECO:0007669"/>
    <property type="project" value="UniProtKB-KW"/>
</dbReference>
<name>A0ABQ4C9Y4_9ACTN</name>
<dbReference type="InterPro" id="IPR029063">
    <property type="entry name" value="SAM-dependent_MTases_sf"/>
</dbReference>
<dbReference type="Gene3D" id="3.40.50.150">
    <property type="entry name" value="Vaccinia Virus protein VP39"/>
    <property type="match status" value="1"/>
</dbReference>
<sequence length="238" mass="25529">MTIAPGFLAALDRFETLPDARRLREHSYDLLELKPGDEVVDVGCGTGRAVAELAERGAVATGVDNNPAMVEVARQRHTRCRFQVGDALELPFADGQLAGYRSDKVLHDLTDPAAALAEAGRVLKSRARAVVIDIDWDAIIIAGDDPATTRNVVHARTDKLNAGFAARQAPELLRAQGFTDVGTTAHHEVITTPNLGELFLGRIAGDATAWLDDQRTRARTGDLLLVVPILVTTARAPG</sequence>
<evidence type="ECO:0000313" key="2">
    <source>
        <dbReference type="EMBL" id="GIF59549.1"/>
    </source>
</evidence>
<dbReference type="SUPFAM" id="SSF53335">
    <property type="entry name" value="S-adenosyl-L-methionine-dependent methyltransferases"/>
    <property type="match status" value="1"/>
</dbReference>
<protein>
    <submittedName>
        <fullName evidence="2">Methyltransferase</fullName>
    </submittedName>
</protein>
<dbReference type="CDD" id="cd02440">
    <property type="entry name" value="AdoMet_MTases"/>
    <property type="match status" value="1"/>
</dbReference>
<reference evidence="2 3" key="1">
    <citation type="submission" date="2021-01" db="EMBL/GenBank/DDBJ databases">
        <title>Whole genome shotgun sequence of Asanoa iriomotensis NBRC 100142.</title>
        <authorList>
            <person name="Komaki H."/>
            <person name="Tamura T."/>
        </authorList>
    </citation>
    <scope>NUCLEOTIDE SEQUENCE [LARGE SCALE GENOMIC DNA]</scope>
    <source>
        <strain evidence="2 3">NBRC 100142</strain>
    </source>
</reference>
<keyword evidence="2" id="KW-0489">Methyltransferase</keyword>
<proteinExistence type="predicted"/>
<dbReference type="InterPro" id="IPR013216">
    <property type="entry name" value="Methyltransf_11"/>
</dbReference>
<gene>
    <name evidence="2" type="ORF">Air01nite_56440</name>
</gene>
<evidence type="ECO:0000259" key="1">
    <source>
        <dbReference type="Pfam" id="PF08241"/>
    </source>
</evidence>
<organism evidence="2 3">
    <name type="scientific">Asanoa iriomotensis</name>
    <dbReference type="NCBI Taxonomy" id="234613"/>
    <lineage>
        <taxon>Bacteria</taxon>
        <taxon>Bacillati</taxon>
        <taxon>Actinomycetota</taxon>
        <taxon>Actinomycetes</taxon>
        <taxon>Micromonosporales</taxon>
        <taxon>Micromonosporaceae</taxon>
        <taxon>Asanoa</taxon>
    </lineage>
</organism>
<comment type="caution">
    <text evidence="2">The sequence shown here is derived from an EMBL/GenBank/DDBJ whole genome shotgun (WGS) entry which is preliminary data.</text>
</comment>
<feature type="domain" description="Methyltransferase type 11" evidence="1">
    <location>
        <begin position="40"/>
        <end position="129"/>
    </location>
</feature>
<dbReference type="Proteomes" id="UP000624325">
    <property type="component" value="Unassembled WGS sequence"/>
</dbReference>
<keyword evidence="3" id="KW-1185">Reference proteome</keyword>
<evidence type="ECO:0000313" key="3">
    <source>
        <dbReference type="Proteomes" id="UP000624325"/>
    </source>
</evidence>
<keyword evidence="2" id="KW-0808">Transferase</keyword>
<dbReference type="PANTHER" id="PTHR43591">
    <property type="entry name" value="METHYLTRANSFERASE"/>
    <property type="match status" value="1"/>
</dbReference>
<dbReference type="PANTHER" id="PTHR43591:SF78">
    <property type="entry name" value="SLR0407 PROTEIN"/>
    <property type="match status" value="1"/>
</dbReference>
<dbReference type="RefSeq" id="WP_203706376.1">
    <property type="nucleotide sequence ID" value="NZ_BAAALU010000004.1"/>
</dbReference>
<dbReference type="Pfam" id="PF08241">
    <property type="entry name" value="Methyltransf_11"/>
    <property type="match status" value="1"/>
</dbReference>
<dbReference type="GO" id="GO:0032259">
    <property type="term" value="P:methylation"/>
    <property type="evidence" value="ECO:0007669"/>
    <property type="project" value="UniProtKB-KW"/>
</dbReference>
<dbReference type="EMBL" id="BONC01000049">
    <property type="protein sequence ID" value="GIF59549.1"/>
    <property type="molecule type" value="Genomic_DNA"/>
</dbReference>